<dbReference type="InterPro" id="IPR007581">
    <property type="entry name" value="Endonuclease-V"/>
</dbReference>
<comment type="cofactor">
    <cofactor evidence="6">
        <name>Mg(2+)</name>
        <dbReference type="ChEBI" id="CHEBI:18420"/>
    </cofactor>
</comment>
<feature type="binding site" evidence="6">
    <location>
        <position position="114"/>
    </location>
    <ligand>
        <name>Mg(2+)</name>
        <dbReference type="ChEBI" id="CHEBI:18420"/>
    </ligand>
</feature>
<accession>A0ABM9NJY5</accession>
<evidence type="ECO:0000256" key="5">
    <source>
        <dbReference type="ARBA" id="ARBA00022801"/>
    </source>
</evidence>
<keyword evidence="6" id="KW-0234">DNA repair</keyword>
<dbReference type="EC" id="3.1.21.7" evidence="6"/>
<dbReference type="Gene3D" id="3.30.2170.10">
    <property type="entry name" value="archaeoglobus fulgidus dsm 4304 superfamily"/>
    <property type="match status" value="1"/>
</dbReference>
<keyword evidence="6" id="KW-0479">Metal-binding</keyword>
<comment type="catalytic activity">
    <reaction evidence="6">
        <text>Endonucleolytic cleavage at apurinic or apyrimidinic sites to products with a 5'-phosphate.</text>
        <dbReference type="EC" id="3.1.21.7"/>
    </reaction>
</comment>
<protein>
    <recommendedName>
        <fullName evidence="6">Endonuclease V</fullName>
        <ecNumber evidence="6">3.1.21.7</ecNumber>
    </recommendedName>
    <alternativeName>
        <fullName evidence="6">Deoxyinosine 3'endonuclease</fullName>
    </alternativeName>
    <alternativeName>
        <fullName evidence="6">Deoxyribonuclease V</fullName>
        <shortName evidence="6">DNase V</shortName>
    </alternativeName>
</protein>
<keyword evidence="3 6" id="KW-0540">Nuclease</keyword>
<dbReference type="Pfam" id="PF04493">
    <property type="entry name" value="Endonuclease_5"/>
    <property type="match status" value="1"/>
</dbReference>
<comment type="similarity">
    <text evidence="6">Belongs to the endonuclease V family.</text>
</comment>
<evidence type="ECO:0000256" key="2">
    <source>
        <dbReference type="ARBA" id="ARBA00022490"/>
    </source>
</evidence>
<dbReference type="EMBL" id="OZ026884">
    <property type="protein sequence ID" value="CAL1240954.1"/>
    <property type="molecule type" value="Genomic_DNA"/>
</dbReference>
<dbReference type="Proteomes" id="UP001497493">
    <property type="component" value="Chromosome"/>
</dbReference>
<keyword evidence="8" id="KW-1185">Reference proteome</keyword>
<keyword evidence="2 6" id="KW-0963">Cytoplasm</keyword>
<dbReference type="PANTHER" id="PTHR28511">
    <property type="entry name" value="ENDONUCLEASE V"/>
    <property type="match status" value="1"/>
</dbReference>
<organism evidence="7 8">
    <name type="scientific">Candidatus Methylocalor cossyra</name>
    <dbReference type="NCBI Taxonomy" id="3108543"/>
    <lineage>
        <taxon>Bacteria</taxon>
        <taxon>Pseudomonadati</taxon>
        <taxon>Pseudomonadota</taxon>
        <taxon>Gammaproteobacteria</taxon>
        <taxon>Methylococcales</taxon>
        <taxon>Methylococcaceae</taxon>
        <taxon>Candidatus Methylocalor</taxon>
    </lineage>
</organism>
<dbReference type="NCBIfam" id="NF008629">
    <property type="entry name" value="PRK11617.1"/>
    <property type="match status" value="1"/>
</dbReference>
<evidence type="ECO:0000256" key="1">
    <source>
        <dbReference type="ARBA" id="ARBA00004496"/>
    </source>
</evidence>
<evidence type="ECO:0000313" key="8">
    <source>
        <dbReference type="Proteomes" id="UP001497493"/>
    </source>
</evidence>
<evidence type="ECO:0000256" key="6">
    <source>
        <dbReference type="HAMAP-Rule" id="MF_00801"/>
    </source>
</evidence>
<comment type="function">
    <text evidence="6">DNA repair enzyme involved in the repair of deaminated bases. Selectively cleaves double-stranded DNA at the second phosphodiester bond 3' to a deoxyinosine leaving behind the intact lesion on the nicked DNA.</text>
</comment>
<keyword evidence="4 6" id="KW-0255">Endonuclease</keyword>
<evidence type="ECO:0000256" key="3">
    <source>
        <dbReference type="ARBA" id="ARBA00022722"/>
    </source>
</evidence>
<keyword evidence="5 6" id="KW-0378">Hydrolase</keyword>
<sequence>MGLKLHRAHPWDLAPAQAMALQGRLRTWVRLVDELPAEVRRVAGVDVGFEERGAVTRAAIAILSFPELRLVESAVARLPTAFPYIPGLLSFREVPAILAALEKICQPPDLVLVDGQGYAHPRRLGIACHLGVLTELPTIGVGKTRLIGTHPPVPDQRGAWVPLWDHGEEVGAVLRTRPGTKPLFVSAGHRISLPSAVAWVLRCSAGFRLPETTRQAHRLASG</sequence>
<dbReference type="CDD" id="cd06559">
    <property type="entry name" value="Endonuclease_V"/>
    <property type="match status" value="1"/>
</dbReference>
<feature type="binding site" evidence="6">
    <location>
        <position position="46"/>
    </location>
    <ligand>
        <name>Mg(2+)</name>
        <dbReference type="ChEBI" id="CHEBI:18420"/>
    </ligand>
</feature>
<dbReference type="GO" id="GO:0043737">
    <property type="term" value="F:deoxyribonuclease V activity"/>
    <property type="evidence" value="ECO:0007669"/>
    <property type="project" value="UniProtKB-EC"/>
</dbReference>
<reference evidence="7 8" key="1">
    <citation type="submission" date="2024-04" db="EMBL/GenBank/DDBJ databases">
        <authorList>
            <person name="Cremers G."/>
        </authorList>
    </citation>
    <scope>NUCLEOTIDE SEQUENCE [LARGE SCALE GENOMIC DNA]</scope>
    <source>
        <strain evidence="7">MeCH1-AG</strain>
    </source>
</reference>
<keyword evidence="6" id="KW-0227">DNA damage</keyword>
<gene>
    <name evidence="6 7" type="primary">nfi</name>
    <name evidence="7" type="ORF">MECH1_V1_2178</name>
</gene>
<name>A0ABM9NJY5_9GAMM</name>
<dbReference type="PANTHER" id="PTHR28511:SF1">
    <property type="entry name" value="ENDONUCLEASE V"/>
    <property type="match status" value="1"/>
</dbReference>
<evidence type="ECO:0000256" key="4">
    <source>
        <dbReference type="ARBA" id="ARBA00022759"/>
    </source>
</evidence>
<keyword evidence="6" id="KW-0460">Magnesium</keyword>
<dbReference type="RefSeq" id="WP_348757495.1">
    <property type="nucleotide sequence ID" value="NZ_OZ026884.1"/>
</dbReference>
<feature type="site" description="Interaction with target DNA" evidence="6">
    <location>
        <position position="84"/>
    </location>
</feature>
<proteinExistence type="inferred from homology"/>
<evidence type="ECO:0000313" key="7">
    <source>
        <dbReference type="EMBL" id="CAL1240954.1"/>
    </source>
</evidence>
<comment type="subcellular location">
    <subcellularLocation>
        <location evidence="1 6">Cytoplasm</location>
    </subcellularLocation>
</comment>
<dbReference type="HAMAP" id="MF_00801">
    <property type="entry name" value="Endonuclease_5"/>
    <property type="match status" value="1"/>
</dbReference>